<name>H1PQH9_9FUSO</name>
<dbReference type="Proteomes" id="UP000003233">
    <property type="component" value="Unassembled WGS sequence"/>
</dbReference>
<dbReference type="HOGENOM" id="CLU_050639_3_0_0"/>
<dbReference type="EMBL" id="AGWJ02000002">
    <property type="protein sequence ID" value="EHO83654.1"/>
    <property type="molecule type" value="Genomic_DNA"/>
</dbReference>
<evidence type="ECO:0000313" key="2">
    <source>
        <dbReference type="Proteomes" id="UP000003233"/>
    </source>
</evidence>
<dbReference type="SUPFAM" id="SSF69279">
    <property type="entry name" value="Phage tail proteins"/>
    <property type="match status" value="1"/>
</dbReference>
<keyword evidence="2" id="KW-1185">Reference proteome</keyword>
<evidence type="ECO:0000313" key="1">
    <source>
        <dbReference type="EMBL" id="EHO83654.1"/>
    </source>
</evidence>
<gene>
    <name evidence="1" type="ORF">HMPREF0402_00672</name>
</gene>
<dbReference type="PATRIC" id="fig|457404.5.peg.592"/>
<proteinExistence type="predicted"/>
<accession>H1PQH9</accession>
<organism evidence="1 2">
    <name type="scientific">Fusobacterium ulcerans 12-1B</name>
    <dbReference type="NCBI Taxonomy" id="457404"/>
    <lineage>
        <taxon>Bacteria</taxon>
        <taxon>Fusobacteriati</taxon>
        <taxon>Fusobacteriota</taxon>
        <taxon>Fusobacteriia</taxon>
        <taxon>Fusobacteriales</taxon>
        <taxon>Fusobacteriaceae</taxon>
        <taxon>Fusobacterium</taxon>
    </lineage>
</organism>
<evidence type="ECO:0008006" key="3">
    <source>
        <dbReference type="Google" id="ProtNLM"/>
    </source>
</evidence>
<reference evidence="1 2" key="1">
    <citation type="submission" date="2012-07" db="EMBL/GenBank/DDBJ databases">
        <title>The Genome Sequence of Fusobacterium ulcerans 12_1B.</title>
        <authorList>
            <consortium name="The Broad Institute Genome Sequencing Platform"/>
            <person name="Earl A."/>
            <person name="Ward D."/>
            <person name="Feldgarden M."/>
            <person name="Gevers D."/>
            <person name="Strauss J."/>
            <person name="Ambrose C.E."/>
            <person name="Allen-Vercoe E."/>
            <person name="Walker B."/>
            <person name="Young S.K."/>
            <person name="Zeng Q."/>
            <person name="Gargeya S."/>
            <person name="Fitzgerald M."/>
            <person name="Haas B."/>
            <person name="Abouelleil A."/>
            <person name="Alvarado L."/>
            <person name="Arachchi H.M."/>
            <person name="Berlin A.M."/>
            <person name="Chapman S.B."/>
            <person name="Goldberg J."/>
            <person name="Griggs A."/>
            <person name="Gujja S."/>
            <person name="Hansen M."/>
            <person name="Howarth C."/>
            <person name="Imamovic A."/>
            <person name="Larimer J."/>
            <person name="McCowen C."/>
            <person name="Montmayeur A."/>
            <person name="Murphy C."/>
            <person name="Neiman D."/>
            <person name="Pearson M."/>
            <person name="Priest M."/>
            <person name="Roberts A."/>
            <person name="Saif S."/>
            <person name="Shea T."/>
            <person name="Sisk P."/>
            <person name="Sykes S."/>
            <person name="Wortman J."/>
            <person name="Nusbaum C."/>
            <person name="Birren B."/>
        </authorList>
    </citation>
    <scope>NUCLEOTIDE SEQUENCE [LARGE SCALE GENOMIC DNA]</scope>
    <source>
        <strain evidence="1 2">12_1B</strain>
    </source>
</reference>
<dbReference type="BioCyc" id="FSP457404-HMP:GTSQ-674-MONOMER"/>
<comment type="caution">
    <text evidence="1">The sequence shown here is derived from an EMBL/GenBank/DDBJ whole genome shotgun (WGS) entry which is preliminary data.</text>
</comment>
<dbReference type="AlphaFoldDB" id="H1PQH9"/>
<dbReference type="RefSeq" id="WP_008696047.1">
    <property type="nucleotide sequence ID" value="NZ_KE161007.1"/>
</dbReference>
<protein>
    <recommendedName>
        <fullName evidence="3">Phage protein D</fullName>
    </recommendedName>
</protein>
<sequence length="342" mass="39072">MDNKIRRVEPDVIFQQKNISKSLLPYLESLEIIDNLEGTLDSLKIVLQNKDNVFLRDGWAFKKGDVLSVGIKTLNWETATEGIKEAETGIFYVDERELDKESATIKAISAPLKAKDTGNSKTWGTVTLERLGEEFAKKYELKFQYLVKEKIILNNLTQKKQTDFAFLKKVAEDEGIKLKLTFNKLVLFDEEEFTTRESLVTLDLNKVQDYRIVDKSSEIYDAVQVKRFNVVKLKEEAVIITESELRGKGVGTKNKVLKLTGQGRSGDLKKYALKKLEQANKREAELEITDIGNRNIYAGCIFTIINSGEFNGKYMVSQVIKTLPNFIMKINSYKIKEKEGEK</sequence>